<organism evidence="1 2">
    <name type="scientific">Nocardia thailandica</name>
    <dbReference type="NCBI Taxonomy" id="257275"/>
    <lineage>
        <taxon>Bacteria</taxon>
        <taxon>Bacillati</taxon>
        <taxon>Actinomycetota</taxon>
        <taxon>Actinomycetes</taxon>
        <taxon>Mycobacteriales</taxon>
        <taxon>Nocardiaceae</taxon>
        <taxon>Nocardia</taxon>
    </lineage>
</organism>
<gene>
    <name evidence="1" type="ORF">ACFYTF_06970</name>
</gene>
<name>A0ABW6PJI8_9NOCA</name>
<reference evidence="1 2" key="1">
    <citation type="submission" date="2024-10" db="EMBL/GenBank/DDBJ databases">
        <title>The Natural Products Discovery Center: Release of the First 8490 Sequenced Strains for Exploring Actinobacteria Biosynthetic Diversity.</title>
        <authorList>
            <person name="Kalkreuter E."/>
            <person name="Kautsar S.A."/>
            <person name="Yang D."/>
            <person name="Bader C.D."/>
            <person name="Teijaro C.N."/>
            <person name="Fluegel L."/>
            <person name="Davis C.M."/>
            <person name="Simpson J.R."/>
            <person name="Lauterbach L."/>
            <person name="Steele A.D."/>
            <person name="Gui C."/>
            <person name="Meng S."/>
            <person name="Li G."/>
            <person name="Viehrig K."/>
            <person name="Ye F."/>
            <person name="Su P."/>
            <person name="Kiefer A.F."/>
            <person name="Nichols A."/>
            <person name="Cepeda A.J."/>
            <person name="Yan W."/>
            <person name="Fan B."/>
            <person name="Jiang Y."/>
            <person name="Adhikari A."/>
            <person name="Zheng C.-J."/>
            <person name="Schuster L."/>
            <person name="Cowan T.M."/>
            <person name="Smanski M.J."/>
            <person name="Chevrette M.G."/>
            <person name="De Carvalho L.P.S."/>
            <person name="Shen B."/>
        </authorList>
    </citation>
    <scope>NUCLEOTIDE SEQUENCE [LARGE SCALE GENOMIC DNA]</scope>
    <source>
        <strain evidence="1 2">NPDC004045</strain>
    </source>
</reference>
<evidence type="ECO:0000313" key="2">
    <source>
        <dbReference type="Proteomes" id="UP001601444"/>
    </source>
</evidence>
<proteinExistence type="predicted"/>
<dbReference type="SUPFAM" id="SSF82185">
    <property type="entry name" value="Histone H3 K4-specific methyltransferase SET7/9 N-terminal domain"/>
    <property type="match status" value="1"/>
</dbReference>
<protein>
    <submittedName>
        <fullName evidence="1">Toxin-antitoxin system YwqK family antitoxin</fullName>
    </submittedName>
</protein>
<accession>A0ABW6PJI8</accession>
<dbReference type="Gene3D" id="2.20.110.10">
    <property type="entry name" value="Histone H3 K4-specific methyltransferase SET7/9 N-terminal domain"/>
    <property type="match status" value="1"/>
</dbReference>
<evidence type="ECO:0000313" key="1">
    <source>
        <dbReference type="EMBL" id="MFF0542562.1"/>
    </source>
</evidence>
<dbReference type="Proteomes" id="UP001601444">
    <property type="component" value="Unassembled WGS sequence"/>
</dbReference>
<comment type="caution">
    <text evidence="1">The sequence shown here is derived from an EMBL/GenBank/DDBJ whole genome shotgun (WGS) entry which is preliminary data.</text>
</comment>
<keyword evidence="2" id="KW-1185">Reference proteome</keyword>
<dbReference type="EMBL" id="JBIAMX010000003">
    <property type="protein sequence ID" value="MFF0542562.1"/>
    <property type="molecule type" value="Genomic_DNA"/>
</dbReference>
<dbReference type="RefSeq" id="WP_387699419.1">
    <property type="nucleotide sequence ID" value="NZ_JBIAMX010000003.1"/>
</dbReference>
<sequence length="120" mass="13253">MTPRRIDSSADGADIGTGADLRLEYRGEPFTGEVVETVGEQLLSLTAYVDGIPHGLDLEWWADGGRKSEGRVEHGLPVGVWRRWHHNGTLAVEKHFDDTGDLEDVRAWDEDGNEIDGDAL</sequence>